<comment type="caution">
    <text evidence="1">The sequence shown here is derived from an EMBL/GenBank/DDBJ whole genome shotgun (WGS) entry which is preliminary data.</text>
</comment>
<reference evidence="1 2" key="1">
    <citation type="journal article" date="2021" name="Hortic Res">
        <title>High-quality reference genome and annotation aids understanding of berry development for evergreen blueberry (Vaccinium darrowii).</title>
        <authorList>
            <person name="Yu J."/>
            <person name="Hulse-Kemp A.M."/>
            <person name="Babiker E."/>
            <person name="Staton M."/>
        </authorList>
    </citation>
    <scope>NUCLEOTIDE SEQUENCE [LARGE SCALE GENOMIC DNA]</scope>
    <source>
        <strain evidence="2">cv. NJ 8807/NJ 8810</strain>
        <tissue evidence="1">Young leaf</tissue>
    </source>
</reference>
<evidence type="ECO:0000313" key="2">
    <source>
        <dbReference type="Proteomes" id="UP000828048"/>
    </source>
</evidence>
<gene>
    <name evidence="1" type="ORF">Vadar_023766</name>
</gene>
<keyword evidence="2" id="KW-1185">Reference proteome</keyword>
<organism evidence="1 2">
    <name type="scientific">Vaccinium darrowii</name>
    <dbReference type="NCBI Taxonomy" id="229202"/>
    <lineage>
        <taxon>Eukaryota</taxon>
        <taxon>Viridiplantae</taxon>
        <taxon>Streptophyta</taxon>
        <taxon>Embryophyta</taxon>
        <taxon>Tracheophyta</taxon>
        <taxon>Spermatophyta</taxon>
        <taxon>Magnoliopsida</taxon>
        <taxon>eudicotyledons</taxon>
        <taxon>Gunneridae</taxon>
        <taxon>Pentapetalae</taxon>
        <taxon>asterids</taxon>
        <taxon>Ericales</taxon>
        <taxon>Ericaceae</taxon>
        <taxon>Vaccinioideae</taxon>
        <taxon>Vaccinieae</taxon>
        <taxon>Vaccinium</taxon>
    </lineage>
</organism>
<evidence type="ECO:0000313" key="1">
    <source>
        <dbReference type="EMBL" id="KAH7861248.1"/>
    </source>
</evidence>
<sequence length="419" mass="47267">MENLDEFGLLSGSGSVAVKTYLGSVPSGSFANLKLTGDKLVKGQASAKIALELANAFIQLAKQRVKQIEEDFISTLTLCDQLSDTYGLIDYAANLIEEKEKMFKGQASAKTALELGNTKTVEVILLDEEEEVQNEDEKRRVKQIKDLITKTRTLCDQLTETPRQGRVHNGRNLIKEKDALEKQVCQLQNTLHEKEQHILGYKDREKELEDKIAELLAALFGAESKLSKVKTQYWELKTQYGSTLESKLSEVKMQYDLVLASKLSEVKMQYDSVLGSKQLEFLQHLKELSQRNHQAINDIWRKLGVENQADMVFCKWEHSTKELNLKANHSDEHEVQLRALKCQHEDESRKLQEELDIQKSKEDGPAPMHSSALKDDGGGSSGLSVDDGKELQRSTGRRGPPREAKNVASYKESGVYRTK</sequence>
<dbReference type="Proteomes" id="UP000828048">
    <property type="component" value="Chromosome 4"/>
</dbReference>
<accession>A0ACB7Z5U7</accession>
<proteinExistence type="predicted"/>
<protein>
    <submittedName>
        <fullName evidence="1">Uncharacterized protein</fullName>
    </submittedName>
</protein>
<name>A0ACB7Z5U7_9ERIC</name>
<dbReference type="EMBL" id="CM037154">
    <property type="protein sequence ID" value="KAH7861248.1"/>
    <property type="molecule type" value="Genomic_DNA"/>
</dbReference>